<name>A0A4R8TN29_9PEZI</name>
<proteinExistence type="predicted"/>
<dbReference type="EMBL" id="QAPF01000051">
    <property type="protein sequence ID" value="TEA19156.1"/>
    <property type="molecule type" value="Genomic_DNA"/>
</dbReference>
<protein>
    <recommendedName>
        <fullName evidence="1">F-box domain-containing protein</fullName>
    </recommendedName>
</protein>
<gene>
    <name evidence="2" type="ORF">C8034_v010279</name>
</gene>
<comment type="caution">
    <text evidence="2">The sequence shown here is derived from an EMBL/GenBank/DDBJ whole genome shotgun (WGS) entry which is preliminary data.</text>
</comment>
<reference evidence="2 3" key="1">
    <citation type="submission" date="2018-11" db="EMBL/GenBank/DDBJ databases">
        <title>Genome sequence and assembly of Colletotrichum sidae.</title>
        <authorList>
            <person name="Gan P."/>
            <person name="Shirasu K."/>
        </authorList>
    </citation>
    <scope>NUCLEOTIDE SEQUENCE [LARGE SCALE GENOMIC DNA]</scope>
    <source>
        <strain evidence="2 3">CBS 518.97</strain>
    </source>
</reference>
<evidence type="ECO:0000313" key="2">
    <source>
        <dbReference type="EMBL" id="TEA19156.1"/>
    </source>
</evidence>
<keyword evidence="3" id="KW-1185">Reference proteome</keyword>
<dbReference type="InterPro" id="IPR001810">
    <property type="entry name" value="F-box_dom"/>
</dbReference>
<organism evidence="2 3">
    <name type="scientific">Colletotrichum sidae</name>
    <dbReference type="NCBI Taxonomy" id="1347389"/>
    <lineage>
        <taxon>Eukaryota</taxon>
        <taxon>Fungi</taxon>
        <taxon>Dikarya</taxon>
        <taxon>Ascomycota</taxon>
        <taxon>Pezizomycotina</taxon>
        <taxon>Sordariomycetes</taxon>
        <taxon>Hypocreomycetidae</taxon>
        <taxon>Glomerellales</taxon>
        <taxon>Glomerellaceae</taxon>
        <taxon>Colletotrichum</taxon>
        <taxon>Colletotrichum orbiculare species complex</taxon>
    </lineage>
</organism>
<feature type="domain" description="F-box" evidence="1">
    <location>
        <begin position="8"/>
        <end position="53"/>
    </location>
</feature>
<dbReference type="SUPFAM" id="SSF81383">
    <property type="entry name" value="F-box domain"/>
    <property type="match status" value="1"/>
</dbReference>
<evidence type="ECO:0000259" key="1">
    <source>
        <dbReference type="PROSITE" id="PS50181"/>
    </source>
</evidence>
<accession>A0A4R8TN29</accession>
<dbReference type="Pfam" id="PF00646">
    <property type="entry name" value="F-box"/>
    <property type="match status" value="1"/>
</dbReference>
<dbReference type="AlphaFoldDB" id="A0A4R8TN29"/>
<dbReference type="Proteomes" id="UP000295604">
    <property type="component" value="Unassembled WGS sequence"/>
</dbReference>
<sequence length="388" mass="44765">MRESKGQHFPLLKLPQELQNAIAHLLDFDDKLRLSSTCAHWRSVLTPNILRSVRIAGRYHEVQAGLLGLETATASAFKSFNLVIYRRDGVSTLDNPLSHQPEVLRCPQYAVARRVLQVLEDSSIEELALDLDTQDNSSFAGVLTMPRLTFWSHDPPFPDLHMPQLHTLRLKLPEDRAEDRELFSQVLRFFLEASTSLRILQLWELPDLNARGLERAKLITSLFIGNAGVPYGEKLFFKPRTIRTILKFFSNLRDLALYGSLDSGFDISERRYLKIYKKYGQLLERLAIPDEARAYDELEVAVRYVPSAAAEVDVSQYEEFCPSFEDTVPRGYVVGQVCLPTALQRWPFNLGRQDNRVHTSFREEEEDNYEEERWGVGKEARWDMLFEV</sequence>
<dbReference type="CDD" id="cd09917">
    <property type="entry name" value="F-box_SF"/>
    <property type="match status" value="1"/>
</dbReference>
<dbReference type="PROSITE" id="PS50181">
    <property type="entry name" value="FBOX"/>
    <property type="match status" value="1"/>
</dbReference>
<evidence type="ECO:0000313" key="3">
    <source>
        <dbReference type="Proteomes" id="UP000295604"/>
    </source>
</evidence>
<dbReference type="InterPro" id="IPR036047">
    <property type="entry name" value="F-box-like_dom_sf"/>
</dbReference>